<organism evidence="3 4">
    <name type="scientific">Asanoa iriomotensis</name>
    <dbReference type="NCBI Taxonomy" id="234613"/>
    <lineage>
        <taxon>Bacteria</taxon>
        <taxon>Bacillati</taxon>
        <taxon>Actinomycetota</taxon>
        <taxon>Actinomycetes</taxon>
        <taxon>Micromonosporales</taxon>
        <taxon>Micromonosporaceae</taxon>
        <taxon>Asanoa</taxon>
    </lineage>
</organism>
<comment type="caution">
    <text evidence="3">The sequence shown here is derived from an EMBL/GenBank/DDBJ whole genome shotgun (WGS) entry which is preliminary data.</text>
</comment>
<dbReference type="Pfam" id="PF04075">
    <property type="entry name" value="F420H2_quin_red"/>
    <property type="match status" value="1"/>
</dbReference>
<dbReference type="NCBIfam" id="TIGR00026">
    <property type="entry name" value="hi_GC_TIGR00026"/>
    <property type="match status" value="1"/>
</dbReference>
<comment type="similarity">
    <text evidence="1">Belongs to the F420H(2)-dependent quinone reductase family.</text>
</comment>
<evidence type="ECO:0000313" key="4">
    <source>
        <dbReference type="Proteomes" id="UP000624325"/>
    </source>
</evidence>
<sequence length="147" mass="16566">MTDWNAKTIAEFRAHEGRVGGTFEGAPMVLLHHRGRRSGREYVNPIMYLPHETDPDTIYVFATRGGGPVNPQWYDNVVAAGVVEVERGVETYRVTVHELTGAERDRVYAEQARRFPGFAEYERQAAGIRTIPVLELKREQLTPTPAA</sequence>
<dbReference type="PANTHER" id="PTHR39428:SF1">
    <property type="entry name" value="F420H(2)-DEPENDENT QUINONE REDUCTASE RV1261C"/>
    <property type="match status" value="1"/>
</dbReference>
<evidence type="ECO:0000313" key="3">
    <source>
        <dbReference type="EMBL" id="GIF55912.1"/>
    </source>
</evidence>
<protein>
    <recommendedName>
        <fullName evidence="5">Deazaflavin-dependent oxidoreductase (Nitroreductase family)</fullName>
    </recommendedName>
</protein>
<dbReference type="InterPro" id="IPR012349">
    <property type="entry name" value="Split_barrel_FMN-bd"/>
</dbReference>
<gene>
    <name evidence="3" type="ORF">Air01nite_20070</name>
</gene>
<evidence type="ECO:0000256" key="2">
    <source>
        <dbReference type="ARBA" id="ARBA00049106"/>
    </source>
</evidence>
<dbReference type="RefSeq" id="WP_203701703.1">
    <property type="nucleotide sequence ID" value="NZ_BAAALU010000001.1"/>
</dbReference>
<dbReference type="InterPro" id="IPR004378">
    <property type="entry name" value="F420H2_quin_Rdtase"/>
</dbReference>
<evidence type="ECO:0008006" key="5">
    <source>
        <dbReference type="Google" id="ProtNLM"/>
    </source>
</evidence>
<dbReference type="Gene3D" id="2.30.110.10">
    <property type="entry name" value="Electron Transport, Fmn-binding Protein, Chain A"/>
    <property type="match status" value="1"/>
</dbReference>
<name>A0ABQ4BZH4_9ACTN</name>
<keyword evidence="4" id="KW-1185">Reference proteome</keyword>
<reference evidence="3 4" key="1">
    <citation type="submission" date="2021-01" db="EMBL/GenBank/DDBJ databases">
        <title>Whole genome shotgun sequence of Asanoa iriomotensis NBRC 100142.</title>
        <authorList>
            <person name="Komaki H."/>
            <person name="Tamura T."/>
        </authorList>
    </citation>
    <scope>NUCLEOTIDE SEQUENCE [LARGE SCALE GENOMIC DNA]</scope>
    <source>
        <strain evidence="3 4">NBRC 100142</strain>
    </source>
</reference>
<dbReference type="PANTHER" id="PTHR39428">
    <property type="entry name" value="F420H(2)-DEPENDENT QUINONE REDUCTASE RV1261C"/>
    <property type="match status" value="1"/>
</dbReference>
<dbReference type="EMBL" id="BONC01000010">
    <property type="protein sequence ID" value="GIF55912.1"/>
    <property type="molecule type" value="Genomic_DNA"/>
</dbReference>
<evidence type="ECO:0000256" key="1">
    <source>
        <dbReference type="ARBA" id="ARBA00008710"/>
    </source>
</evidence>
<proteinExistence type="inferred from homology"/>
<accession>A0ABQ4BZH4</accession>
<comment type="catalytic activity">
    <reaction evidence="2">
        <text>oxidized coenzyme F420-(gamma-L-Glu)(n) + a quinol + H(+) = reduced coenzyme F420-(gamma-L-Glu)(n) + a quinone</text>
        <dbReference type="Rhea" id="RHEA:39663"/>
        <dbReference type="Rhea" id="RHEA-COMP:12939"/>
        <dbReference type="Rhea" id="RHEA-COMP:14378"/>
        <dbReference type="ChEBI" id="CHEBI:15378"/>
        <dbReference type="ChEBI" id="CHEBI:24646"/>
        <dbReference type="ChEBI" id="CHEBI:132124"/>
        <dbReference type="ChEBI" id="CHEBI:133980"/>
        <dbReference type="ChEBI" id="CHEBI:139511"/>
    </reaction>
</comment>
<dbReference type="Proteomes" id="UP000624325">
    <property type="component" value="Unassembled WGS sequence"/>
</dbReference>